<reference evidence="2 3" key="1">
    <citation type="journal article" date="2024" name="Commun. Biol.">
        <title>Comparative genomic analysis of thermophilic fungi reveals convergent evolutionary adaptations and gene losses.</title>
        <authorList>
            <person name="Steindorff A.S."/>
            <person name="Aguilar-Pontes M.V."/>
            <person name="Robinson A.J."/>
            <person name="Andreopoulos B."/>
            <person name="LaButti K."/>
            <person name="Kuo A."/>
            <person name="Mondo S."/>
            <person name="Riley R."/>
            <person name="Otillar R."/>
            <person name="Haridas S."/>
            <person name="Lipzen A."/>
            <person name="Grimwood J."/>
            <person name="Schmutz J."/>
            <person name="Clum A."/>
            <person name="Reid I.D."/>
            <person name="Moisan M.C."/>
            <person name="Butler G."/>
            <person name="Nguyen T.T.M."/>
            <person name="Dewar K."/>
            <person name="Conant G."/>
            <person name="Drula E."/>
            <person name="Henrissat B."/>
            <person name="Hansel C."/>
            <person name="Singer S."/>
            <person name="Hutchinson M.I."/>
            <person name="de Vries R.P."/>
            <person name="Natvig D.O."/>
            <person name="Powell A.J."/>
            <person name="Tsang A."/>
            <person name="Grigoriev I.V."/>
        </authorList>
    </citation>
    <scope>NUCLEOTIDE SEQUENCE [LARGE SCALE GENOMIC DNA]</scope>
    <source>
        <strain evidence="2 3">ATCC 22073</strain>
    </source>
</reference>
<dbReference type="InterPro" id="IPR000210">
    <property type="entry name" value="BTB/POZ_dom"/>
</dbReference>
<feature type="domain" description="BTB" evidence="1">
    <location>
        <begin position="26"/>
        <end position="82"/>
    </location>
</feature>
<accession>A0ABR4DCF6</accession>
<dbReference type="Gene3D" id="3.30.710.10">
    <property type="entry name" value="Potassium Channel Kv1.1, Chain A"/>
    <property type="match status" value="1"/>
</dbReference>
<dbReference type="PROSITE" id="PS50097">
    <property type="entry name" value="BTB"/>
    <property type="match status" value="1"/>
</dbReference>
<dbReference type="PANTHER" id="PTHR47843">
    <property type="entry name" value="BTB DOMAIN-CONTAINING PROTEIN-RELATED"/>
    <property type="match status" value="1"/>
</dbReference>
<evidence type="ECO:0000313" key="3">
    <source>
        <dbReference type="Proteomes" id="UP001600064"/>
    </source>
</evidence>
<comment type="caution">
    <text evidence="2">The sequence shown here is derived from an EMBL/GenBank/DDBJ whole genome shotgun (WGS) entry which is preliminary data.</text>
</comment>
<dbReference type="InterPro" id="IPR011333">
    <property type="entry name" value="SKP1/BTB/POZ_sf"/>
</dbReference>
<dbReference type="CDD" id="cd18186">
    <property type="entry name" value="BTB_POZ_ZBTB_KLHL-like"/>
    <property type="match status" value="1"/>
</dbReference>
<organism evidence="2 3">
    <name type="scientific">Remersonia thermophila</name>
    <dbReference type="NCBI Taxonomy" id="72144"/>
    <lineage>
        <taxon>Eukaryota</taxon>
        <taxon>Fungi</taxon>
        <taxon>Dikarya</taxon>
        <taxon>Ascomycota</taxon>
        <taxon>Pezizomycotina</taxon>
        <taxon>Sordariomycetes</taxon>
        <taxon>Sordariomycetidae</taxon>
        <taxon>Sordariales</taxon>
        <taxon>Sordariales incertae sedis</taxon>
        <taxon>Remersonia</taxon>
    </lineage>
</organism>
<dbReference type="Proteomes" id="UP001600064">
    <property type="component" value="Unassembled WGS sequence"/>
</dbReference>
<dbReference type="RefSeq" id="XP_070866756.1">
    <property type="nucleotide sequence ID" value="XM_071009193.1"/>
</dbReference>
<gene>
    <name evidence="2" type="ORF">VTJ83DRAFT_2875</name>
</gene>
<dbReference type="EMBL" id="JAZGUE010000003">
    <property type="protein sequence ID" value="KAL2268029.1"/>
    <property type="molecule type" value="Genomic_DNA"/>
</dbReference>
<sequence>MAHNTYFSRSFAIDADSKLLRRGAFSDVTVKCGAKTWKLHRNILCTRSVWFEKALTGPFKEASTGVVEIQDTDRIPTASTLC</sequence>
<name>A0ABR4DCF6_9PEZI</name>
<dbReference type="SUPFAM" id="SSF54695">
    <property type="entry name" value="POZ domain"/>
    <property type="match status" value="1"/>
</dbReference>
<dbReference type="PANTHER" id="PTHR47843:SF5">
    <property type="entry name" value="BTB_POZ DOMAIN PROTEIN"/>
    <property type="match status" value="1"/>
</dbReference>
<evidence type="ECO:0000313" key="2">
    <source>
        <dbReference type="EMBL" id="KAL2268029.1"/>
    </source>
</evidence>
<proteinExistence type="predicted"/>
<dbReference type="GeneID" id="98123837"/>
<evidence type="ECO:0000259" key="1">
    <source>
        <dbReference type="PROSITE" id="PS50097"/>
    </source>
</evidence>
<dbReference type="Pfam" id="PF00651">
    <property type="entry name" value="BTB"/>
    <property type="match status" value="1"/>
</dbReference>
<keyword evidence="3" id="KW-1185">Reference proteome</keyword>
<protein>
    <recommendedName>
        <fullName evidence="1">BTB domain-containing protein</fullName>
    </recommendedName>
</protein>